<dbReference type="Gene3D" id="1.20.1560.10">
    <property type="entry name" value="ABC transporter type 1, transmembrane domain"/>
    <property type="match status" value="1"/>
</dbReference>
<dbReference type="InterPro" id="IPR017871">
    <property type="entry name" value="ABC_transporter-like_CS"/>
</dbReference>
<evidence type="ECO:0000313" key="11">
    <source>
        <dbReference type="Proteomes" id="UP000037267"/>
    </source>
</evidence>
<evidence type="ECO:0000256" key="7">
    <source>
        <dbReference type="SAM" id="Phobius"/>
    </source>
</evidence>
<evidence type="ECO:0000313" key="10">
    <source>
        <dbReference type="EMBL" id="KNF08214.1"/>
    </source>
</evidence>
<dbReference type="InterPro" id="IPR039421">
    <property type="entry name" value="Type_1_exporter"/>
</dbReference>
<dbReference type="SMART" id="SM00382">
    <property type="entry name" value="AAA"/>
    <property type="match status" value="1"/>
</dbReference>
<dbReference type="Pfam" id="PF00005">
    <property type="entry name" value="ABC_tran"/>
    <property type="match status" value="1"/>
</dbReference>
<reference evidence="11" key="1">
    <citation type="submission" date="2015-07" db="EMBL/GenBank/DDBJ databases">
        <title>Draft genome sequence of the purine-degrading Gottschalkia purinilyticum DSM 1384 (formerly Clostridium purinilyticum).</title>
        <authorList>
            <person name="Poehlein A."/>
            <person name="Schiel-Bengelsdorf B."/>
            <person name="Bengelsdorf F.R."/>
            <person name="Daniel R."/>
            <person name="Duerre P."/>
        </authorList>
    </citation>
    <scope>NUCLEOTIDE SEQUENCE [LARGE SCALE GENOMIC DNA]</scope>
    <source>
        <strain evidence="11">DSM 1384</strain>
    </source>
</reference>
<dbReference type="PANTHER" id="PTHR43394">
    <property type="entry name" value="ATP-DEPENDENT PERMEASE MDL1, MITOCHONDRIAL"/>
    <property type="match status" value="1"/>
</dbReference>
<evidence type="ECO:0000259" key="8">
    <source>
        <dbReference type="PROSITE" id="PS50893"/>
    </source>
</evidence>
<dbReference type="PROSITE" id="PS00211">
    <property type="entry name" value="ABC_TRANSPORTER_1"/>
    <property type="match status" value="1"/>
</dbReference>
<comment type="caution">
    <text evidence="10">The sequence shown here is derived from an EMBL/GenBank/DDBJ whole genome shotgun (WGS) entry which is preliminary data.</text>
</comment>
<keyword evidence="6 7" id="KW-0472">Membrane</keyword>
<evidence type="ECO:0000256" key="5">
    <source>
        <dbReference type="ARBA" id="ARBA00022989"/>
    </source>
</evidence>
<keyword evidence="5 7" id="KW-1133">Transmembrane helix</keyword>
<dbReference type="Gene3D" id="3.40.50.300">
    <property type="entry name" value="P-loop containing nucleotide triphosphate hydrolases"/>
    <property type="match status" value="1"/>
</dbReference>
<dbReference type="GO" id="GO:0005886">
    <property type="term" value="C:plasma membrane"/>
    <property type="evidence" value="ECO:0007669"/>
    <property type="project" value="UniProtKB-SubCell"/>
</dbReference>
<dbReference type="PATRIC" id="fig|1503.3.peg.3391"/>
<dbReference type="OrthoDB" id="9762778at2"/>
<feature type="transmembrane region" description="Helical" evidence="7">
    <location>
        <begin position="135"/>
        <end position="152"/>
    </location>
</feature>
<feature type="transmembrane region" description="Helical" evidence="7">
    <location>
        <begin position="53"/>
        <end position="74"/>
    </location>
</feature>
<dbReference type="STRING" id="1503.CLPU_9c01100"/>
<keyword evidence="4 10" id="KW-0067">ATP-binding</keyword>
<keyword evidence="3" id="KW-0547">Nucleotide-binding</keyword>
<dbReference type="PROSITE" id="PS50893">
    <property type="entry name" value="ABC_TRANSPORTER_2"/>
    <property type="match status" value="1"/>
</dbReference>
<evidence type="ECO:0000259" key="9">
    <source>
        <dbReference type="PROSITE" id="PS50929"/>
    </source>
</evidence>
<organism evidence="10 11">
    <name type="scientific">Gottschalkia purinilytica</name>
    <name type="common">Clostridium purinilyticum</name>
    <dbReference type="NCBI Taxonomy" id="1503"/>
    <lineage>
        <taxon>Bacteria</taxon>
        <taxon>Bacillati</taxon>
        <taxon>Bacillota</taxon>
        <taxon>Tissierellia</taxon>
        <taxon>Tissierellales</taxon>
        <taxon>Gottschalkiaceae</taxon>
        <taxon>Gottschalkia</taxon>
    </lineage>
</organism>
<evidence type="ECO:0000256" key="2">
    <source>
        <dbReference type="ARBA" id="ARBA00022692"/>
    </source>
</evidence>
<evidence type="ECO:0000256" key="1">
    <source>
        <dbReference type="ARBA" id="ARBA00004651"/>
    </source>
</evidence>
<dbReference type="FunFam" id="3.40.50.300:FF:000218">
    <property type="entry name" value="Multidrug ABC transporter ATP-binding protein"/>
    <property type="match status" value="1"/>
</dbReference>
<dbReference type="GO" id="GO:0016887">
    <property type="term" value="F:ATP hydrolysis activity"/>
    <property type="evidence" value="ECO:0007669"/>
    <property type="project" value="InterPro"/>
</dbReference>
<evidence type="ECO:0000256" key="4">
    <source>
        <dbReference type="ARBA" id="ARBA00022840"/>
    </source>
</evidence>
<dbReference type="EMBL" id="LGSS01000009">
    <property type="protein sequence ID" value="KNF08214.1"/>
    <property type="molecule type" value="Genomic_DNA"/>
</dbReference>
<dbReference type="PANTHER" id="PTHR43394:SF1">
    <property type="entry name" value="ATP-BINDING CASSETTE SUB-FAMILY B MEMBER 10, MITOCHONDRIAL"/>
    <property type="match status" value="1"/>
</dbReference>
<dbReference type="RefSeq" id="WP_050355577.1">
    <property type="nucleotide sequence ID" value="NZ_LGSS01000009.1"/>
</dbReference>
<dbReference type="InterPro" id="IPR036640">
    <property type="entry name" value="ABC1_TM_sf"/>
</dbReference>
<dbReference type="SUPFAM" id="SSF90123">
    <property type="entry name" value="ABC transporter transmembrane region"/>
    <property type="match status" value="1"/>
</dbReference>
<dbReference type="CDD" id="cd03251">
    <property type="entry name" value="ABCC_MsbA"/>
    <property type="match status" value="1"/>
</dbReference>
<name>A0A0L0W9J5_GOTPU</name>
<feature type="domain" description="ABC transmembrane type-1" evidence="9">
    <location>
        <begin position="17"/>
        <end position="299"/>
    </location>
</feature>
<feature type="transmembrane region" description="Helical" evidence="7">
    <location>
        <begin position="158"/>
        <end position="174"/>
    </location>
</feature>
<protein>
    <submittedName>
        <fullName evidence="10">ABC transporter, permease/ATP-binding protein</fullName>
    </submittedName>
</protein>
<dbReference type="GO" id="GO:0015421">
    <property type="term" value="F:ABC-type oligopeptide transporter activity"/>
    <property type="evidence" value="ECO:0007669"/>
    <property type="project" value="TreeGrafter"/>
</dbReference>
<evidence type="ECO:0000256" key="6">
    <source>
        <dbReference type="ARBA" id="ARBA00023136"/>
    </source>
</evidence>
<dbReference type="SUPFAM" id="SSF52540">
    <property type="entry name" value="P-loop containing nucleoside triphosphate hydrolases"/>
    <property type="match status" value="1"/>
</dbReference>
<feature type="domain" description="ABC transporter" evidence="8">
    <location>
        <begin position="333"/>
        <end position="568"/>
    </location>
</feature>
<keyword evidence="2 7" id="KW-0812">Transmembrane</keyword>
<dbReference type="CDD" id="cd18549">
    <property type="entry name" value="ABC_6TM_YwjA_like"/>
    <property type="match status" value="1"/>
</dbReference>
<dbReference type="Pfam" id="PF00664">
    <property type="entry name" value="ABC_membrane"/>
    <property type="match status" value="1"/>
</dbReference>
<dbReference type="Proteomes" id="UP000037267">
    <property type="component" value="Unassembled WGS sequence"/>
</dbReference>
<sequence length="580" mass="66212">MIKRFISYYRPHWKLFLLDMICAFSIAVIDLLYPVATRKAINDLIPNGKLRPLLIMCGILAILFIVKFVCNYIVDCWGHIVGVRMEYDMRKELFSHIQNLSFNYFDNNKTGHIMSRIVNDLRDITELAHHGPEDLFISLIMIVGSFFILITIEWRLTLIIFLFIPIMAWFGIIKRRKMLESFRRQRREIANVNSRLENSIAGIRVSKSFTNEEFEMEKFNTGNIAFKDSREGAFKIMAEFSAGIQLFSNTLDVVVLSLGGIFAYNKIISVGDLVAYILYVNYFLQPIKKLAQFIQQYQDGMSGFERFTEVMDIQPDIYDKENALQLENINGKIELKNVTFSYTDSNEKILSNISYTINPGETLALVGPSGGGKTTLCHLIPRFYDVDSGEILIDDINIADIELKSLRQNIGVVQQDVFLFTGTIKENILYGKIDATDEEVVKAAKSANIHDFIMSLPNGYDTYIGEKGAKLSGGQKQRISIARVFLKDPSILILDEATSALDNENEIIIQKSLELLSKGRTTIVIAHRLTTIRNADKIIVLTDEGIMEQGHHKDLMQKDGLYAKLYNSQFREEVFEKMPN</sequence>
<dbReference type="AlphaFoldDB" id="A0A0L0W9J5"/>
<dbReference type="InterPro" id="IPR003593">
    <property type="entry name" value="AAA+_ATPase"/>
</dbReference>
<dbReference type="InterPro" id="IPR003439">
    <property type="entry name" value="ABC_transporter-like_ATP-bd"/>
</dbReference>
<comment type="subcellular location">
    <subcellularLocation>
        <location evidence="1">Cell membrane</location>
        <topology evidence="1">Multi-pass membrane protein</topology>
    </subcellularLocation>
</comment>
<evidence type="ECO:0000256" key="3">
    <source>
        <dbReference type="ARBA" id="ARBA00022741"/>
    </source>
</evidence>
<accession>A0A0L0W9J5</accession>
<dbReference type="InterPro" id="IPR027417">
    <property type="entry name" value="P-loop_NTPase"/>
</dbReference>
<feature type="transmembrane region" description="Helical" evidence="7">
    <location>
        <begin position="12"/>
        <end position="33"/>
    </location>
</feature>
<dbReference type="PROSITE" id="PS50929">
    <property type="entry name" value="ABC_TM1F"/>
    <property type="match status" value="1"/>
</dbReference>
<proteinExistence type="predicted"/>
<dbReference type="InterPro" id="IPR011527">
    <property type="entry name" value="ABC1_TM_dom"/>
</dbReference>
<dbReference type="GO" id="GO:0005524">
    <property type="term" value="F:ATP binding"/>
    <property type="evidence" value="ECO:0007669"/>
    <property type="project" value="UniProtKB-KW"/>
</dbReference>
<gene>
    <name evidence="10" type="ORF">CLPU_9c01100</name>
</gene>
<keyword evidence="11" id="KW-1185">Reference proteome</keyword>